<dbReference type="EMBL" id="JAIZAY010000385">
    <property type="protein sequence ID" value="KAJ8018407.1"/>
    <property type="molecule type" value="Genomic_DNA"/>
</dbReference>
<evidence type="ECO:0000313" key="2">
    <source>
        <dbReference type="Proteomes" id="UP001152320"/>
    </source>
</evidence>
<organism evidence="1 2">
    <name type="scientific">Holothuria leucospilota</name>
    <name type="common">Black long sea cucumber</name>
    <name type="synonym">Mertensiothuria leucospilota</name>
    <dbReference type="NCBI Taxonomy" id="206669"/>
    <lineage>
        <taxon>Eukaryota</taxon>
        <taxon>Metazoa</taxon>
        <taxon>Echinodermata</taxon>
        <taxon>Eleutherozoa</taxon>
        <taxon>Echinozoa</taxon>
        <taxon>Holothuroidea</taxon>
        <taxon>Aspidochirotacea</taxon>
        <taxon>Aspidochirotida</taxon>
        <taxon>Holothuriidae</taxon>
        <taxon>Holothuria</taxon>
    </lineage>
</organism>
<gene>
    <name evidence="1" type="ORF">HOLleu_43617</name>
</gene>
<keyword evidence="2" id="KW-1185">Reference proteome</keyword>
<accession>A0A9Q1BBG7</accession>
<comment type="caution">
    <text evidence="1">The sequence shown here is derived from an EMBL/GenBank/DDBJ whole genome shotgun (WGS) entry which is preliminary data.</text>
</comment>
<dbReference type="AlphaFoldDB" id="A0A9Q1BBG7"/>
<name>A0A9Q1BBG7_HOLLE</name>
<dbReference type="Proteomes" id="UP001152320">
    <property type="component" value="Unassembled WGS sequence"/>
</dbReference>
<proteinExistence type="predicted"/>
<evidence type="ECO:0000313" key="1">
    <source>
        <dbReference type="EMBL" id="KAJ8018407.1"/>
    </source>
</evidence>
<sequence>MILPKFCTFSLVACFNRENHRDLNNRIVWQLPMYSEMNGKSPWLSLEQKKCHREGFSCTSFFSTVQMCQFESIYCILAFLWGRVNSFAERSYVSISTRTIQQ</sequence>
<reference evidence="1" key="1">
    <citation type="submission" date="2021-10" db="EMBL/GenBank/DDBJ databases">
        <title>Tropical sea cucumber genome reveals ecological adaptation and Cuvierian tubules defense mechanism.</title>
        <authorList>
            <person name="Chen T."/>
        </authorList>
    </citation>
    <scope>NUCLEOTIDE SEQUENCE</scope>
    <source>
        <strain evidence="1">Nanhai2018</strain>
        <tissue evidence="1">Muscle</tissue>
    </source>
</reference>
<protein>
    <submittedName>
        <fullName evidence="1">Uncharacterized protein</fullName>
    </submittedName>
</protein>